<keyword evidence="11" id="KW-0472">Membrane</keyword>
<evidence type="ECO:0000313" key="13">
    <source>
        <dbReference type="Proteomes" id="UP001362999"/>
    </source>
</evidence>
<dbReference type="InterPro" id="IPR002401">
    <property type="entry name" value="Cyt_P450_E_grp-I"/>
</dbReference>
<name>A0AAW0B2R4_9AGAR</name>
<evidence type="ECO:0000256" key="2">
    <source>
        <dbReference type="ARBA" id="ARBA00005179"/>
    </source>
</evidence>
<evidence type="ECO:0000256" key="3">
    <source>
        <dbReference type="ARBA" id="ARBA00010617"/>
    </source>
</evidence>
<dbReference type="SUPFAM" id="SSF48264">
    <property type="entry name" value="Cytochrome P450"/>
    <property type="match status" value="1"/>
</dbReference>
<feature type="transmembrane region" description="Helical" evidence="11">
    <location>
        <begin position="6"/>
        <end position="26"/>
    </location>
</feature>
<dbReference type="GO" id="GO:0020037">
    <property type="term" value="F:heme binding"/>
    <property type="evidence" value="ECO:0007669"/>
    <property type="project" value="InterPro"/>
</dbReference>
<evidence type="ECO:0000256" key="8">
    <source>
        <dbReference type="ARBA" id="ARBA00023033"/>
    </source>
</evidence>
<reference evidence="12 13" key="1">
    <citation type="journal article" date="2024" name="J Genomics">
        <title>Draft genome sequencing and assembly of Favolaschia claudopus CIRM-BRFM 2984 isolated from oak limbs.</title>
        <authorList>
            <person name="Navarro D."/>
            <person name="Drula E."/>
            <person name="Chaduli D."/>
            <person name="Cazenave R."/>
            <person name="Ahrendt S."/>
            <person name="Wang J."/>
            <person name="Lipzen A."/>
            <person name="Daum C."/>
            <person name="Barry K."/>
            <person name="Grigoriev I.V."/>
            <person name="Favel A."/>
            <person name="Rosso M.N."/>
            <person name="Martin F."/>
        </authorList>
    </citation>
    <scope>NUCLEOTIDE SEQUENCE [LARGE SCALE GENOMIC DNA]</scope>
    <source>
        <strain evidence="12 13">CIRM-BRFM 2984</strain>
    </source>
</reference>
<keyword evidence="4 9" id="KW-0349">Heme</keyword>
<feature type="binding site" description="axial binding residue" evidence="9">
    <location>
        <position position="432"/>
    </location>
    <ligand>
        <name>heme</name>
        <dbReference type="ChEBI" id="CHEBI:30413"/>
    </ligand>
    <ligandPart>
        <name>Fe</name>
        <dbReference type="ChEBI" id="CHEBI:18248"/>
    </ligandPart>
</feature>
<comment type="pathway">
    <text evidence="2">Secondary metabolite biosynthesis.</text>
</comment>
<organism evidence="12 13">
    <name type="scientific">Favolaschia claudopus</name>
    <dbReference type="NCBI Taxonomy" id="2862362"/>
    <lineage>
        <taxon>Eukaryota</taxon>
        <taxon>Fungi</taxon>
        <taxon>Dikarya</taxon>
        <taxon>Basidiomycota</taxon>
        <taxon>Agaricomycotina</taxon>
        <taxon>Agaricomycetes</taxon>
        <taxon>Agaricomycetidae</taxon>
        <taxon>Agaricales</taxon>
        <taxon>Marasmiineae</taxon>
        <taxon>Mycenaceae</taxon>
        <taxon>Favolaschia</taxon>
    </lineage>
</organism>
<keyword evidence="5 9" id="KW-0479">Metal-binding</keyword>
<keyword evidence="13" id="KW-1185">Reference proteome</keyword>
<evidence type="ECO:0000256" key="11">
    <source>
        <dbReference type="SAM" id="Phobius"/>
    </source>
</evidence>
<sequence>MMQSITIPIVLPLTGVLSFVIVRLLFQKARGRLPPGPAGLPLIGNVLDMPSSTEWLRFAEWGVKWGQICSVTLLGQPIVILNSASVLEEVDSKTAVFCTRPRLPMAGELVGYDQTLVLMSYGPRFRTYRKYFAKQIGSSNAVARFVPMIEAETHRFLKWLLLKPSADSISTHLRKLTGAIILRITYGIEVQEEEDPFVALIEKANDNFNAATQPGKFIRAFLVDVFPAMLQIPEIFAPFKQTARVWAGATKNMVDAPYSFVQKQMSNGTAPVSFVSSLLEEEEKLSTEDIRDLKFTAASFYGGGADTTAASLHAFFLAMVLTPDVQRTAQIEIDSVVGSARLPRLSDREQLPYTSAVVTELLRWHSVAPLGVPHAAMQDTVVNGHFIPKGANMLNDPETYPHPATFNPSRYLSPSPQRDPRTICFGFGRRVCPGKHLAEVSLFCAVAAILATFEVSRAEGPLPVHENTQGTISQPKPFDCVVKPRSARAAALISTYEKPEESGSDVSI</sequence>
<comment type="cofactor">
    <cofactor evidence="1 9">
        <name>heme</name>
        <dbReference type="ChEBI" id="CHEBI:30413"/>
    </cofactor>
</comment>
<keyword evidence="8 10" id="KW-0503">Monooxygenase</keyword>
<evidence type="ECO:0000313" key="12">
    <source>
        <dbReference type="EMBL" id="KAK7020061.1"/>
    </source>
</evidence>
<evidence type="ECO:0000256" key="6">
    <source>
        <dbReference type="ARBA" id="ARBA00023002"/>
    </source>
</evidence>
<gene>
    <name evidence="12" type="ORF">R3P38DRAFT_2972562</name>
</gene>
<evidence type="ECO:0000256" key="5">
    <source>
        <dbReference type="ARBA" id="ARBA00022723"/>
    </source>
</evidence>
<keyword evidence="11" id="KW-0812">Transmembrane</keyword>
<dbReference type="Gene3D" id="1.10.630.10">
    <property type="entry name" value="Cytochrome P450"/>
    <property type="match status" value="1"/>
</dbReference>
<dbReference type="GO" id="GO:0005506">
    <property type="term" value="F:iron ion binding"/>
    <property type="evidence" value="ECO:0007669"/>
    <property type="project" value="InterPro"/>
</dbReference>
<dbReference type="AlphaFoldDB" id="A0AAW0B2R4"/>
<comment type="similarity">
    <text evidence="3 10">Belongs to the cytochrome P450 family.</text>
</comment>
<dbReference type="GO" id="GO:0016705">
    <property type="term" value="F:oxidoreductase activity, acting on paired donors, with incorporation or reduction of molecular oxygen"/>
    <property type="evidence" value="ECO:0007669"/>
    <property type="project" value="InterPro"/>
</dbReference>
<dbReference type="Proteomes" id="UP001362999">
    <property type="component" value="Unassembled WGS sequence"/>
</dbReference>
<dbReference type="InterPro" id="IPR017972">
    <property type="entry name" value="Cyt_P450_CS"/>
</dbReference>
<evidence type="ECO:0000256" key="4">
    <source>
        <dbReference type="ARBA" id="ARBA00022617"/>
    </source>
</evidence>
<accession>A0AAW0B2R4</accession>
<keyword evidence="6 10" id="KW-0560">Oxidoreductase</keyword>
<dbReference type="PRINTS" id="PR00463">
    <property type="entry name" value="EP450I"/>
</dbReference>
<evidence type="ECO:0000256" key="1">
    <source>
        <dbReference type="ARBA" id="ARBA00001971"/>
    </source>
</evidence>
<evidence type="ECO:0000256" key="10">
    <source>
        <dbReference type="RuleBase" id="RU000461"/>
    </source>
</evidence>
<dbReference type="PROSITE" id="PS00086">
    <property type="entry name" value="CYTOCHROME_P450"/>
    <property type="match status" value="1"/>
</dbReference>
<dbReference type="PANTHER" id="PTHR46300">
    <property type="entry name" value="P450, PUTATIVE (EUROFUNG)-RELATED-RELATED"/>
    <property type="match status" value="1"/>
</dbReference>
<dbReference type="EMBL" id="JAWWNJ010000042">
    <property type="protein sequence ID" value="KAK7020061.1"/>
    <property type="molecule type" value="Genomic_DNA"/>
</dbReference>
<dbReference type="InterPro" id="IPR001128">
    <property type="entry name" value="Cyt_P450"/>
</dbReference>
<dbReference type="InterPro" id="IPR036396">
    <property type="entry name" value="Cyt_P450_sf"/>
</dbReference>
<dbReference type="PRINTS" id="PR00385">
    <property type="entry name" value="P450"/>
</dbReference>
<dbReference type="InterPro" id="IPR050364">
    <property type="entry name" value="Cytochrome_P450_fung"/>
</dbReference>
<proteinExistence type="inferred from homology"/>
<dbReference type="PANTHER" id="PTHR46300:SF7">
    <property type="entry name" value="P450, PUTATIVE (EUROFUNG)-RELATED"/>
    <property type="match status" value="1"/>
</dbReference>
<protein>
    <submittedName>
        <fullName evidence="12">OrdA protein</fullName>
    </submittedName>
</protein>
<dbReference type="GO" id="GO:0004497">
    <property type="term" value="F:monooxygenase activity"/>
    <property type="evidence" value="ECO:0007669"/>
    <property type="project" value="UniProtKB-KW"/>
</dbReference>
<evidence type="ECO:0000256" key="9">
    <source>
        <dbReference type="PIRSR" id="PIRSR602401-1"/>
    </source>
</evidence>
<evidence type="ECO:0000256" key="7">
    <source>
        <dbReference type="ARBA" id="ARBA00023004"/>
    </source>
</evidence>
<keyword evidence="7 9" id="KW-0408">Iron</keyword>
<comment type="caution">
    <text evidence="12">The sequence shown here is derived from an EMBL/GenBank/DDBJ whole genome shotgun (WGS) entry which is preliminary data.</text>
</comment>
<keyword evidence="11" id="KW-1133">Transmembrane helix</keyword>
<dbReference type="CDD" id="cd11065">
    <property type="entry name" value="CYP64-like"/>
    <property type="match status" value="1"/>
</dbReference>
<dbReference type="Pfam" id="PF00067">
    <property type="entry name" value="p450"/>
    <property type="match status" value="1"/>
</dbReference>